<dbReference type="InterPro" id="IPR018638">
    <property type="entry name" value="DUF2061_membrane"/>
</dbReference>
<accession>A0A2S5SXG0</accession>
<reference evidence="2 3" key="1">
    <citation type="submission" date="2018-02" db="EMBL/GenBank/DDBJ databases">
        <title>Reclassifiation of [Polyangium] brachysporum DSM 7029 as Guopingzhaonella breviflexa gen. nov., sp. nov., a member of the family Comamonadaceae.</title>
        <authorList>
            <person name="Tang B."/>
        </authorList>
    </citation>
    <scope>NUCLEOTIDE SEQUENCE [LARGE SCALE GENOMIC DNA]</scope>
    <source>
        <strain evidence="2 3">BCRC 80649</strain>
    </source>
</reference>
<evidence type="ECO:0000259" key="1">
    <source>
        <dbReference type="Pfam" id="PF09834"/>
    </source>
</evidence>
<dbReference type="RefSeq" id="WP_104301433.1">
    <property type="nucleotide sequence ID" value="NZ_PSNX01000003.1"/>
</dbReference>
<organism evidence="2 3">
    <name type="scientific">Caldimonas caldifontis</name>
    <dbReference type="NCBI Taxonomy" id="1452508"/>
    <lineage>
        <taxon>Bacteria</taxon>
        <taxon>Pseudomonadati</taxon>
        <taxon>Pseudomonadota</taxon>
        <taxon>Betaproteobacteria</taxon>
        <taxon>Burkholderiales</taxon>
        <taxon>Sphaerotilaceae</taxon>
        <taxon>Caldimonas</taxon>
    </lineage>
</organism>
<dbReference type="AlphaFoldDB" id="A0A2S5SXG0"/>
<evidence type="ECO:0000313" key="3">
    <source>
        <dbReference type="Proteomes" id="UP000238605"/>
    </source>
</evidence>
<dbReference type="EMBL" id="PSNX01000003">
    <property type="protein sequence ID" value="PPE67444.1"/>
    <property type="molecule type" value="Genomic_DNA"/>
</dbReference>
<dbReference type="Pfam" id="PF09834">
    <property type="entry name" value="DUF2061"/>
    <property type="match status" value="1"/>
</dbReference>
<dbReference type="OrthoDB" id="9133582at2"/>
<protein>
    <recommendedName>
        <fullName evidence="1">DUF2061 domain-containing protein</fullName>
    </recommendedName>
</protein>
<name>A0A2S5SXG0_9BURK</name>
<keyword evidence="3" id="KW-1185">Reference proteome</keyword>
<gene>
    <name evidence="2" type="ORF">C1704_04600</name>
</gene>
<evidence type="ECO:0000313" key="2">
    <source>
        <dbReference type="EMBL" id="PPE67444.1"/>
    </source>
</evidence>
<feature type="domain" description="DUF2061" evidence="1">
    <location>
        <begin position="1"/>
        <end position="51"/>
    </location>
</feature>
<sequence length="81" mass="8826">MVKTASFGVLHLTIAFSVSYALTGDVAISGAITLLEPLANTVAFHFFDRYWGHPVWRAGLSHVRAYLRLKPARKEVSAPAG</sequence>
<dbReference type="Proteomes" id="UP000238605">
    <property type="component" value="Unassembled WGS sequence"/>
</dbReference>
<comment type="caution">
    <text evidence="2">The sequence shown here is derived from an EMBL/GenBank/DDBJ whole genome shotgun (WGS) entry which is preliminary data.</text>
</comment>
<proteinExistence type="predicted"/>